<dbReference type="VEuPathDB" id="FungiDB:AB675_983"/>
<dbReference type="Gene3D" id="4.10.240.10">
    <property type="entry name" value="Zn(2)-C6 fungal-type DNA-binding domain"/>
    <property type="match status" value="1"/>
</dbReference>
<dbReference type="InterPro" id="IPR001138">
    <property type="entry name" value="Zn2Cys6_DnaBD"/>
</dbReference>
<keyword evidence="2" id="KW-0238">DNA-binding</keyword>
<evidence type="ECO:0000313" key="6">
    <source>
        <dbReference type="EMBL" id="KPI38229.1"/>
    </source>
</evidence>
<feature type="domain" description="Zn(2)-C6 fungal-type" evidence="5">
    <location>
        <begin position="46"/>
        <end position="76"/>
    </location>
</feature>
<dbReference type="PANTHER" id="PTHR47784:SF7">
    <property type="entry name" value="ZN(II)2CYS6 TRANSCRIPTION FACTOR (EUROFUNG)"/>
    <property type="match status" value="1"/>
</dbReference>
<dbReference type="SUPFAM" id="SSF57701">
    <property type="entry name" value="Zn2/Cys6 DNA-binding domain"/>
    <property type="match status" value="1"/>
</dbReference>
<dbReference type="Pfam" id="PF11951">
    <property type="entry name" value="Fungal_trans_2"/>
    <property type="match status" value="1"/>
</dbReference>
<reference evidence="6 7" key="1">
    <citation type="submission" date="2015-06" db="EMBL/GenBank/DDBJ databases">
        <title>Draft genome of the ant-associated black yeast Phialophora attae CBS 131958.</title>
        <authorList>
            <person name="Moreno L.F."/>
            <person name="Stielow B.J."/>
            <person name="de Hoog S."/>
            <person name="Vicente V.A."/>
            <person name="Weiss V.A."/>
            <person name="de Vries M."/>
            <person name="Cruz L.M."/>
            <person name="Souza E.M."/>
        </authorList>
    </citation>
    <scope>NUCLEOTIDE SEQUENCE [LARGE SCALE GENOMIC DNA]</scope>
    <source>
        <strain evidence="6 7">CBS 131958</strain>
    </source>
</reference>
<keyword evidence="3" id="KW-0804">Transcription</keyword>
<dbReference type="OrthoDB" id="416217at2759"/>
<organism evidence="6 7">
    <name type="scientific">Cyphellophora attinorum</name>
    <dbReference type="NCBI Taxonomy" id="1664694"/>
    <lineage>
        <taxon>Eukaryota</taxon>
        <taxon>Fungi</taxon>
        <taxon>Dikarya</taxon>
        <taxon>Ascomycota</taxon>
        <taxon>Pezizomycotina</taxon>
        <taxon>Eurotiomycetes</taxon>
        <taxon>Chaetothyriomycetidae</taxon>
        <taxon>Chaetothyriales</taxon>
        <taxon>Cyphellophoraceae</taxon>
        <taxon>Cyphellophora</taxon>
    </lineage>
</organism>
<dbReference type="Proteomes" id="UP000038010">
    <property type="component" value="Unassembled WGS sequence"/>
</dbReference>
<evidence type="ECO:0000259" key="5">
    <source>
        <dbReference type="PROSITE" id="PS50048"/>
    </source>
</evidence>
<gene>
    <name evidence="6" type="ORF">AB675_983</name>
</gene>
<evidence type="ECO:0000256" key="4">
    <source>
        <dbReference type="ARBA" id="ARBA00023242"/>
    </source>
</evidence>
<dbReference type="SMART" id="SM00066">
    <property type="entry name" value="GAL4"/>
    <property type="match status" value="1"/>
</dbReference>
<dbReference type="InterPro" id="IPR053157">
    <property type="entry name" value="Sterol_Uptake_Regulator"/>
</dbReference>
<dbReference type="InterPro" id="IPR036864">
    <property type="entry name" value="Zn2-C6_fun-type_DNA-bd_sf"/>
</dbReference>
<evidence type="ECO:0000256" key="3">
    <source>
        <dbReference type="ARBA" id="ARBA00023163"/>
    </source>
</evidence>
<accession>A0A0N0NKU0</accession>
<dbReference type="PROSITE" id="PS00463">
    <property type="entry name" value="ZN2_CY6_FUNGAL_1"/>
    <property type="match status" value="1"/>
</dbReference>
<dbReference type="PRINTS" id="PR00755">
    <property type="entry name" value="AFLATOXINBRP"/>
</dbReference>
<name>A0A0N0NKU0_9EURO</name>
<proteinExistence type="predicted"/>
<dbReference type="RefSeq" id="XP_017998192.1">
    <property type="nucleotide sequence ID" value="XM_018150410.1"/>
</dbReference>
<dbReference type="EMBL" id="LFJN01000020">
    <property type="protein sequence ID" value="KPI38229.1"/>
    <property type="molecule type" value="Genomic_DNA"/>
</dbReference>
<dbReference type="GeneID" id="28742279"/>
<dbReference type="PROSITE" id="PS50048">
    <property type="entry name" value="ZN2_CY6_FUNGAL_2"/>
    <property type="match status" value="1"/>
</dbReference>
<evidence type="ECO:0000256" key="2">
    <source>
        <dbReference type="ARBA" id="ARBA00023125"/>
    </source>
</evidence>
<protein>
    <recommendedName>
        <fullName evidence="5">Zn(2)-C6 fungal-type domain-containing protein</fullName>
    </recommendedName>
</protein>
<keyword evidence="7" id="KW-1185">Reference proteome</keyword>
<comment type="caution">
    <text evidence="6">The sequence shown here is derived from an EMBL/GenBank/DDBJ whole genome shotgun (WGS) entry which is preliminary data.</text>
</comment>
<dbReference type="InterPro" id="IPR021858">
    <property type="entry name" value="Fun_TF"/>
</dbReference>
<keyword evidence="1" id="KW-0805">Transcription regulation</keyword>
<keyword evidence="4" id="KW-0539">Nucleus</keyword>
<sequence length="550" mass="61359">MSHPSWIGGLAVVQGGVPALEMDPRGRDTSDRAVPVRKGHTKSRNGCMQCKKRKIKCGEEKPCCANCSHRGNSCEYAELFRASSGKLAGHIRKHQPISIFVTNLGASDFAARSPEMRFCLREMRFFHHFIMNVPHPLPLGNRKIWANDIPQISHQHKYLMHAMLALGAAELNIERPDALVHAEVLKHRGRAIAGLQHALKDESSWGVPGHPDAMLATCYILVAQTSHMADAAHDFSVAVRGCAVVEEKLRREQIQTAFELGLKDLHGRLTKSLTAAHPRLATIPTPDLAMSLVREILPHVKDLAAYPFALAIDRCLAKFQYSPAEAYTESLANFSQWYHLALGIVDCLRSPTEAVYVVVLQGILTANMIWMKVLIPLILWPRRSEKTNPFPRKALFEGSCWVESIAEWVPLQYQHLLSWSIRVIDAIPKKLMNTSTCNSSVHSRAANVSAKLETLHNIHNHAHKMLGSILRLASELVSWFEGHATANLGTKDDDRDMSYGEFGPIPVPLGQLNHSFSRVLRTKRGPEPSPLDESVLDEDDFPFLLFSRLG</sequence>
<evidence type="ECO:0000313" key="7">
    <source>
        <dbReference type="Proteomes" id="UP000038010"/>
    </source>
</evidence>
<dbReference type="GO" id="GO:0008270">
    <property type="term" value="F:zinc ion binding"/>
    <property type="evidence" value="ECO:0007669"/>
    <property type="project" value="InterPro"/>
</dbReference>
<evidence type="ECO:0000256" key="1">
    <source>
        <dbReference type="ARBA" id="ARBA00023015"/>
    </source>
</evidence>
<dbReference type="GO" id="GO:0001228">
    <property type="term" value="F:DNA-binding transcription activator activity, RNA polymerase II-specific"/>
    <property type="evidence" value="ECO:0007669"/>
    <property type="project" value="TreeGrafter"/>
</dbReference>
<dbReference type="AlphaFoldDB" id="A0A0N0NKU0"/>
<dbReference type="CDD" id="cd00067">
    <property type="entry name" value="GAL4"/>
    <property type="match status" value="1"/>
</dbReference>
<dbReference type="Pfam" id="PF00172">
    <property type="entry name" value="Zn_clus"/>
    <property type="match status" value="1"/>
</dbReference>
<dbReference type="PANTHER" id="PTHR47784">
    <property type="entry name" value="STEROL UPTAKE CONTROL PROTEIN 2"/>
    <property type="match status" value="1"/>
</dbReference>
<dbReference type="GO" id="GO:0003677">
    <property type="term" value="F:DNA binding"/>
    <property type="evidence" value="ECO:0007669"/>
    <property type="project" value="UniProtKB-KW"/>
</dbReference>